<name>A0A0F5JIF0_9BACT</name>
<dbReference type="HOGENOM" id="CLU_004317_0_2_10"/>
<dbReference type="NCBIfam" id="TIGR04057">
    <property type="entry name" value="SusC_RagA_signa"/>
    <property type="match status" value="1"/>
</dbReference>
<evidence type="ECO:0000313" key="13">
    <source>
        <dbReference type="EMBL" id="KKB57561.1"/>
    </source>
</evidence>
<evidence type="ECO:0000256" key="5">
    <source>
        <dbReference type="ARBA" id="ARBA00023077"/>
    </source>
</evidence>
<evidence type="ECO:0000256" key="4">
    <source>
        <dbReference type="ARBA" id="ARBA00022692"/>
    </source>
</evidence>
<evidence type="ECO:0000256" key="9">
    <source>
        <dbReference type="RuleBase" id="RU003357"/>
    </source>
</evidence>
<dbReference type="SUPFAM" id="SSF49464">
    <property type="entry name" value="Carboxypeptidase regulatory domain-like"/>
    <property type="match status" value="1"/>
</dbReference>
<keyword evidence="4 8" id="KW-0812">Transmembrane</keyword>
<keyword evidence="10" id="KW-0732">Signal</keyword>
<dbReference type="Pfam" id="PF00593">
    <property type="entry name" value="TonB_dep_Rec_b-barrel"/>
    <property type="match status" value="1"/>
</dbReference>
<evidence type="ECO:0000256" key="8">
    <source>
        <dbReference type="PROSITE-ProRule" id="PRU01360"/>
    </source>
</evidence>
<keyword evidence="7 8" id="KW-0998">Cell outer membrane</keyword>
<dbReference type="InterPro" id="IPR000531">
    <property type="entry name" value="Beta-barrel_TonB"/>
</dbReference>
<comment type="similarity">
    <text evidence="8 9">Belongs to the TonB-dependent receptor family.</text>
</comment>
<evidence type="ECO:0000256" key="10">
    <source>
        <dbReference type="SAM" id="SignalP"/>
    </source>
</evidence>
<dbReference type="InterPro" id="IPR023997">
    <property type="entry name" value="TonB-dep_OMP_SusC/RagA_CS"/>
</dbReference>
<proteinExistence type="inferred from homology"/>
<evidence type="ECO:0000259" key="11">
    <source>
        <dbReference type="Pfam" id="PF00593"/>
    </source>
</evidence>
<evidence type="ECO:0000256" key="7">
    <source>
        <dbReference type="ARBA" id="ARBA00023237"/>
    </source>
</evidence>
<dbReference type="InterPro" id="IPR039426">
    <property type="entry name" value="TonB-dep_rcpt-like"/>
</dbReference>
<dbReference type="STRING" id="927665.HMPREF1535_01382"/>
<evidence type="ECO:0000256" key="6">
    <source>
        <dbReference type="ARBA" id="ARBA00023136"/>
    </source>
</evidence>
<protein>
    <submittedName>
        <fullName evidence="13">SusC/RagA family TonB-linked outer membrane protein</fullName>
    </submittedName>
</protein>
<dbReference type="Pfam" id="PF13715">
    <property type="entry name" value="CarbopepD_reg_2"/>
    <property type="match status" value="1"/>
</dbReference>
<evidence type="ECO:0000256" key="2">
    <source>
        <dbReference type="ARBA" id="ARBA00022448"/>
    </source>
</evidence>
<keyword evidence="5 9" id="KW-0798">TonB box</keyword>
<keyword evidence="3 8" id="KW-1134">Transmembrane beta strand</keyword>
<evidence type="ECO:0000259" key="12">
    <source>
        <dbReference type="Pfam" id="PF07715"/>
    </source>
</evidence>
<dbReference type="InterPro" id="IPR036942">
    <property type="entry name" value="Beta-barrel_TonB_sf"/>
</dbReference>
<feature type="domain" description="TonB-dependent receptor-like beta-barrel" evidence="11">
    <location>
        <begin position="535"/>
        <end position="893"/>
    </location>
</feature>
<dbReference type="Gene3D" id="2.170.130.10">
    <property type="entry name" value="TonB-dependent receptor, plug domain"/>
    <property type="match status" value="1"/>
</dbReference>
<feature type="chain" id="PRO_5002490051" evidence="10">
    <location>
        <begin position="39"/>
        <end position="1160"/>
    </location>
</feature>
<dbReference type="Pfam" id="PF07715">
    <property type="entry name" value="Plug"/>
    <property type="match status" value="1"/>
</dbReference>
<dbReference type="Proteomes" id="UP000033047">
    <property type="component" value="Unassembled WGS sequence"/>
</dbReference>
<dbReference type="InterPro" id="IPR037066">
    <property type="entry name" value="Plug_dom_sf"/>
</dbReference>
<keyword evidence="6 8" id="KW-0472">Membrane</keyword>
<organism evidence="13 14">
    <name type="scientific">Parabacteroides goldsteinii DSM 19448 = WAL 12034</name>
    <dbReference type="NCBI Taxonomy" id="927665"/>
    <lineage>
        <taxon>Bacteria</taxon>
        <taxon>Pseudomonadati</taxon>
        <taxon>Bacteroidota</taxon>
        <taxon>Bacteroidia</taxon>
        <taxon>Bacteroidales</taxon>
        <taxon>Tannerellaceae</taxon>
        <taxon>Parabacteroides</taxon>
    </lineage>
</organism>
<evidence type="ECO:0000256" key="3">
    <source>
        <dbReference type="ARBA" id="ARBA00022452"/>
    </source>
</evidence>
<dbReference type="EMBL" id="AQHV01000009">
    <property type="protein sequence ID" value="KKB57561.1"/>
    <property type="molecule type" value="Genomic_DNA"/>
</dbReference>
<feature type="signal peptide" evidence="10">
    <location>
        <begin position="1"/>
        <end position="38"/>
    </location>
</feature>
<dbReference type="GO" id="GO:0009279">
    <property type="term" value="C:cell outer membrane"/>
    <property type="evidence" value="ECO:0007669"/>
    <property type="project" value="UniProtKB-SubCell"/>
</dbReference>
<evidence type="ECO:0000256" key="1">
    <source>
        <dbReference type="ARBA" id="ARBA00004571"/>
    </source>
</evidence>
<accession>A0A0F5JIF0</accession>
<comment type="caution">
    <text evidence="13">The sequence shown here is derived from an EMBL/GenBank/DDBJ whole genome shotgun (WGS) entry which is preliminary data.</text>
</comment>
<sequence length="1160" mass="128464">MNVIQHLIKLRCKSTNFCVTNLLLVLSFIFLTTIPANAQTGNVNLKLKNVTLPRLFQEIEKQSTYRFSYRDADLVGKAPVTVSVKERSLKSVLTDILSKRNLQYQVSGNKILITVSSVQTPKSTGKKEVSGVVVDERGEPVIGVNISEKGTTNGTITDMDGRFSFKVGNNSSLLVSYIGYDGQEISVRGKNQFNITLKENLQALDEVVVIGYGTQSRELLTTSVSKVDNKVLESVPYGNLASALQGSVSGVRVQSTSGQPGEAPRIVVRGGTSIQNPDGAAPLYVVDGITRDDINHLSSNDIESIQVLKDAASTSIYGAKGSNGVVIVTTKSAKAGKASVSYSYDFTISTIGKKYKMANAKDYLTMHRTGMIMQDKFPDASSELGMAHGYGTGNDLTNQTAFTTQYLNDSNRHKLNEGWQSMPDPVDPSKTLIFQDNKTSDLAYRTGFSHNHHAEVSGSSERAKFLAGIGYLKNEGTLRATDYNRFSFNINGEVKVLDNLNVTGRVYYSNTRTHSSPFGTDVSFFRNASLAPTAKIYFEDGSYAPGAQWGMSNPLYSMSIAKYTDKSENYTLSLGADWTILPGLSFKPQIALYKTNTDKNRFMPAYWNGPSQQIKTREASAYHTEWSHYQADAVLDYTKTFWEDHNLSAMLGLNYTERIIDSIEAAGRGGATDNITTVNGIAERTKASSSSTTHKMMGYFGRINYNYKNKYLLTFSARYDGASNLGRNNRYGFFPGVSGGWHIDQENFYPDGLKKIVKAKLRASYGVNGNINGLADWAADGNYSVGQTFFGNPAIRISIPANNDVKWERSKTFDIGGDFKFLNGRLNITADYFRRKTDHLITMLTLPPSTGLGEVYTNLGSLENKGVELEINAEVLRFGKDGSWTIGFNASRVKNKILELPENGVENNRIGGEYVWDASKKQHTWQGGLQEGGTMGDMFGYKQLGVYSTDEEAAKAPQDMLITIEDRTKFGGDVNWLDADGDGKIDSKDRIYIGNQYPKWTGGVSSNLSFSGFDFYVRADYTAGHTIYNWARMFMDYTLFGSNNMTQDVVKYSWKKQGDVTDYPRFYRGNFTQCNATGARPGSMYYEKGNFLCFREVTLSYSFLPEIFKKARISNVRVSVTGSNLLYITSYKGLNPEDGGTDNGRYAMPRNVTFSANLTF</sequence>
<dbReference type="PROSITE" id="PS52016">
    <property type="entry name" value="TONB_DEPENDENT_REC_3"/>
    <property type="match status" value="1"/>
</dbReference>
<dbReference type="PATRIC" id="fig|927665.4.peg.1414"/>
<dbReference type="Gene3D" id="2.60.40.1120">
    <property type="entry name" value="Carboxypeptidase-like, regulatory domain"/>
    <property type="match status" value="1"/>
</dbReference>
<keyword evidence="2 8" id="KW-0813">Transport</keyword>
<dbReference type="AlphaFoldDB" id="A0A0F5JIF0"/>
<dbReference type="InterPro" id="IPR008969">
    <property type="entry name" value="CarboxyPept-like_regulatory"/>
</dbReference>
<gene>
    <name evidence="13" type="ORF">HMPREF1535_01382</name>
</gene>
<dbReference type="SUPFAM" id="SSF56935">
    <property type="entry name" value="Porins"/>
    <property type="match status" value="1"/>
</dbReference>
<comment type="subcellular location">
    <subcellularLocation>
        <location evidence="1 8">Cell outer membrane</location>
        <topology evidence="1 8">Multi-pass membrane protein</topology>
    </subcellularLocation>
</comment>
<dbReference type="InterPro" id="IPR023996">
    <property type="entry name" value="TonB-dep_OMP_SusC/RagA"/>
</dbReference>
<dbReference type="NCBIfam" id="TIGR04056">
    <property type="entry name" value="OMP_RagA_SusC"/>
    <property type="match status" value="1"/>
</dbReference>
<reference evidence="13 14" key="1">
    <citation type="submission" date="2013-04" db="EMBL/GenBank/DDBJ databases">
        <title>The Genome Sequence of Parabacteroides goldsteinii DSM 19448.</title>
        <authorList>
            <consortium name="The Broad Institute Genomics Platform"/>
            <person name="Earl A."/>
            <person name="Ward D."/>
            <person name="Feldgarden M."/>
            <person name="Gevers D."/>
            <person name="Martens E."/>
            <person name="Sakamoto M."/>
            <person name="Benno Y."/>
            <person name="Song Y."/>
            <person name="Liu C."/>
            <person name="Lee J."/>
            <person name="Bolanos M."/>
            <person name="Vaisanen M.L."/>
            <person name="Finegold S.M."/>
            <person name="Walker B."/>
            <person name="Young S."/>
            <person name="Zeng Q."/>
            <person name="Gargeya S."/>
            <person name="Fitzgerald M."/>
            <person name="Haas B."/>
            <person name="Abouelleil A."/>
            <person name="Allen A.W."/>
            <person name="Alvarado L."/>
            <person name="Arachchi H.M."/>
            <person name="Berlin A.M."/>
            <person name="Chapman S.B."/>
            <person name="Gainer-Dewar J."/>
            <person name="Goldberg J."/>
            <person name="Griggs A."/>
            <person name="Gujja S."/>
            <person name="Hansen M."/>
            <person name="Howarth C."/>
            <person name="Imamovic A."/>
            <person name="Ireland A."/>
            <person name="Larimer J."/>
            <person name="McCowan C."/>
            <person name="Murphy C."/>
            <person name="Pearson M."/>
            <person name="Poon T.W."/>
            <person name="Priest M."/>
            <person name="Roberts A."/>
            <person name="Saif S."/>
            <person name="Shea T."/>
            <person name="Sisk P."/>
            <person name="Sykes S."/>
            <person name="Wortman J."/>
            <person name="Nusbaum C."/>
            <person name="Birren B."/>
        </authorList>
    </citation>
    <scope>NUCLEOTIDE SEQUENCE [LARGE SCALE GENOMIC DNA]</scope>
    <source>
        <strain evidence="13 14">DSM 19448</strain>
    </source>
</reference>
<dbReference type="FunFam" id="2.60.40.1120:FF:000003">
    <property type="entry name" value="Outer membrane protein Omp121"/>
    <property type="match status" value="1"/>
</dbReference>
<dbReference type="Gene3D" id="2.40.170.20">
    <property type="entry name" value="TonB-dependent receptor, beta-barrel domain"/>
    <property type="match status" value="1"/>
</dbReference>
<evidence type="ECO:0000313" key="14">
    <source>
        <dbReference type="Proteomes" id="UP000033047"/>
    </source>
</evidence>
<dbReference type="InterPro" id="IPR012910">
    <property type="entry name" value="Plug_dom"/>
</dbReference>
<feature type="domain" description="TonB-dependent receptor plug" evidence="12">
    <location>
        <begin position="221"/>
        <end position="325"/>
    </location>
</feature>